<feature type="signal peptide" evidence="3">
    <location>
        <begin position="1"/>
        <end position="22"/>
    </location>
</feature>
<keyword evidence="2" id="KW-0472">Membrane</keyword>
<evidence type="ECO:0000256" key="3">
    <source>
        <dbReference type="SAM" id="SignalP"/>
    </source>
</evidence>
<accession>A0A9N7UAR3</accession>
<evidence type="ECO:0000256" key="2">
    <source>
        <dbReference type="SAM" id="Phobius"/>
    </source>
</evidence>
<keyword evidence="2" id="KW-1133">Transmembrane helix</keyword>
<dbReference type="AlphaFoldDB" id="A0A9N7UAR3"/>
<evidence type="ECO:0000313" key="5">
    <source>
        <dbReference type="Proteomes" id="UP001153269"/>
    </source>
</evidence>
<dbReference type="InterPro" id="IPR013783">
    <property type="entry name" value="Ig-like_fold"/>
</dbReference>
<keyword evidence="2" id="KW-0812">Transmembrane</keyword>
<evidence type="ECO:0000256" key="1">
    <source>
        <dbReference type="SAM" id="MobiDB-lite"/>
    </source>
</evidence>
<reference evidence="4" key="1">
    <citation type="submission" date="2020-03" db="EMBL/GenBank/DDBJ databases">
        <authorList>
            <person name="Weist P."/>
        </authorList>
    </citation>
    <scope>NUCLEOTIDE SEQUENCE</scope>
</reference>
<dbReference type="EMBL" id="CADEAL010000918">
    <property type="protein sequence ID" value="CAB1426809.1"/>
    <property type="molecule type" value="Genomic_DNA"/>
</dbReference>
<sequence>MIFNIFIIFISTVYLSCHQSLGSPSQWSDFNVTQPEHQTVNQDGVASISCEHDAPVSSILDVRLNRVSQGQTSMLCQKGEKNCKDIFMYPQYPNKCLFIILNLRPEDMDATYQCEFTVKKDGIEKTKTGTPTRLRPEGDCIPPPPPPPSPPPPPPPRPQPHDLTWMLIGLMALFLLYGCVITCVFIRLRVTNQNHRLDHENSTYVEMRKAPLRAK</sequence>
<feature type="compositionally biased region" description="Pro residues" evidence="1">
    <location>
        <begin position="141"/>
        <end position="158"/>
    </location>
</feature>
<feature type="chain" id="PRO_5040474926" evidence="3">
    <location>
        <begin position="23"/>
        <end position="215"/>
    </location>
</feature>
<keyword evidence="5" id="KW-1185">Reference proteome</keyword>
<name>A0A9N7UAR3_PLEPL</name>
<gene>
    <name evidence="4" type="ORF">PLEPLA_LOCUS14747</name>
</gene>
<feature type="transmembrane region" description="Helical" evidence="2">
    <location>
        <begin position="163"/>
        <end position="186"/>
    </location>
</feature>
<protein>
    <submittedName>
        <fullName evidence="4">Uncharacterized protein</fullName>
    </submittedName>
</protein>
<organism evidence="4 5">
    <name type="scientific">Pleuronectes platessa</name>
    <name type="common">European plaice</name>
    <dbReference type="NCBI Taxonomy" id="8262"/>
    <lineage>
        <taxon>Eukaryota</taxon>
        <taxon>Metazoa</taxon>
        <taxon>Chordata</taxon>
        <taxon>Craniata</taxon>
        <taxon>Vertebrata</taxon>
        <taxon>Euteleostomi</taxon>
        <taxon>Actinopterygii</taxon>
        <taxon>Neopterygii</taxon>
        <taxon>Teleostei</taxon>
        <taxon>Neoteleostei</taxon>
        <taxon>Acanthomorphata</taxon>
        <taxon>Carangaria</taxon>
        <taxon>Pleuronectiformes</taxon>
        <taxon>Pleuronectoidei</taxon>
        <taxon>Pleuronectidae</taxon>
        <taxon>Pleuronectes</taxon>
    </lineage>
</organism>
<proteinExistence type="predicted"/>
<evidence type="ECO:0000313" key="4">
    <source>
        <dbReference type="EMBL" id="CAB1426809.1"/>
    </source>
</evidence>
<comment type="caution">
    <text evidence="4">The sequence shown here is derived from an EMBL/GenBank/DDBJ whole genome shotgun (WGS) entry which is preliminary data.</text>
</comment>
<feature type="region of interest" description="Disordered" evidence="1">
    <location>
        <begin position="125"/>
        <end position="158"/>
    </location>
</feature>
<dbReference type="Gene3D" id="2.60.40.10">
    <property type="entry name" value="Immunoglobulins"/>
    <property type="match status" value="1"/>
</dbReference>
<dbReference type="Proteomes" id="UP001153269">
    <property type="component" value="Unassembled WGS sequence"/>
</dbReference>
<keyword evidence="3" id="KW-0732">Signal</keyword>